<keyword evidence="6" id="KW-0812">Transmembrane</keyword>
<evidence type="ECO:0000313" key="12">
    <source>
        <dbReference type="EMBL" id="PJI79974.1"/>
    </source>
</evidence>
<evidence type="ECO:0000256" key="10">
    <source>
        <dbReference type="ARBA" id="ARBA00030775"/>
    </source>
</evidence>
<comment type="subcellular location">
    <subcellularLocation>
        <location evidence="1">Cell inner membrane</location>
        <topology evidence="1">Single-pass membrane protein</topology>
    </subcellularLocation>
</comment>
<dbReference type="AlphaFoldDB" id="A0A2M8VR98"/>
<dbReference type="Pfam" id="PF12019">
    <property type="entry name" value="GspH"/>
    <property type="match status" value="1"/>
</dbReference>
<evidence type="ECO:0000256" key="8">
    <source>
        <dbReference type="ARBA" id="ARBA00023136"/>
    </source>
</evidence>
<evidence type="ECO:0000256" key="1">
    <source>
        <dbReference type="ARBA" id="ARBA00004377"/>
    </source>
</evidence>
<keyword evidence="7" id="KW-1133">Transmembrane helix</keyword>
<sequence length="169" mass="18522">MAVVLIIAIMTVMTMPMLHEQLAAREIETLARRFIAHAQFARGQALQLGMAVHITPSGSAYWEDGWVVKNACPPIRSKADCAERTWFAQGAIAPIYFKGGGKQFMDPHSNKRGITFNAAGAAKTAQGGFVANRLILGHERDSGLERQLILSSGGRWRVCDPQRDSKACR</sequence>
<comment type="caution">
    <text evidence="12">The sequence shown here is derived from an EMBL/GenBank/DDBJ whole genome shotgun (WGS) entry which is preliminary data.</text>
</comment>
<proteinExistence type="inferred from homology"/>
<dbReference type="GO" id="GO:0015627">
    <property type="term" value="C:type II protein secretion system complex"/>
    <property type="evidence" value="ECO:0007669"/>
    <property type="project" value="InterPro"/>
</dbReference>
<keyword evidence="8" id="KW-0472">Membrane</keyword>
<keyword evidence="3" id="KW-1003">Cell membrane</keyword>
<keyword evidence="5" id="KW-0997">Cell inner membrane</keyword>
<dbReference type="Proteomes" id="UP000229366">
    <property type="component" value="Unassembled WGS sequence"/>
</dbReference>
<evidence type="ECO:0000256" key="9">
    <source>
        <dbReference type="ARBA" id="ARBA00025772"/>
    </source>
</evidence>
<evidence type="ECO:0000313" key="13">
    <source>
        <dbReference type="Proteomes" id="UP000229366"/>
    </source>
</evidence>
<keyword evidence="4" id="KW-0488">Methylation</keyword>
<evidence type="ECO:0000256" key="3">
    <source>
        <dbReference type="ARBA" id="ARBA00022475"/>
    </source>
</evidence>
<dbReference type="SUPFAM" id="SSF54523">
    <property type="entry name" value="Pili subunits"/>
    <property type="match status" value="1"/>
</dbReference>
<dbReference type="GO" id="GO:0005886">
    <property type="term" value="C:plasma membrane"/>
    <property type="evidence" value="ECO:0007669"/>
    <property type="project" value="UniProtKB-SubCell"/>
</dbReference>
<dbReference type="Gene3D" id="3.55.40.10">
    <property type="entry name" value="minor pseudopilin epsh domain"/>
    <property type="match status" value="1"/>
</dbReference>
<dbReference type="OrthoDB" id="9129159at2"/>
<evidence type="ECO:0000259" key="11">
    <source>
        <dbReference type="Pfam" id="PF12019"/>
    </source>
</evidence>
<dbReference type="InterPro" id="IPR022346">
    <property type="entry name" value="T2SS_GspH"/>
</dbReference>
<keyword evidence="13" id="KW-1185">Reference proteome</keyword>
<evidence type="ECO:0000256" key="6">
    <source>
        <dbReference type="ARBA" id="ARBA00022692"/>
    </source>
</evidence>
<protein>
    <recommendedName>
        <fullName evidence="2">Type II secretion system protein H</fullName>
    </recommendedName>
    <alternativeName>
        <fullName evidence="10">General secretion pathway protein H</fullName>
    </alternativeName>
</protein>
<organism evidence="12 13">
    <name type="scientific">Polynucleobacter brandtiae</name>
    <dbReference type="NCBI Taxonomy" id="1938816"/>
    <lineage>
        <taxon>Bacteria</taxon>
        <taxon>Pseudomonadati</taxon>
        <taxon>Pseudomonadota</taxon>
        <taxon>Betaproteobacteria</taxon>
        <taxon>Burkholderiales</taxon>
        <taxon>Burkholderiaceae</taxon>
        <taxon>Polynucleobacter</taxon>
    </lineage>
</organism>
<dbReference type="EMBL" id="PGTX01000002">
    <property type="protein sequence ID" value="PJI79974.1"/>
    <property type="molecule type" value="Genomic_DNA"/>
</dbReference>
<accession>A0A2M8VR98</accession>
<evidence type="ECO:0000256" key="4">
    <source>
        <dbReference type="ARBA" id="ARBA00022481"/>
    </source>
</evidence>
<comment type="similarity">
    <text evidence="9">Belongs to the GSP H family.</text>
</comment>
<evidence type="ECO:0000256" key="7">
    <source>
        <dbReference type="ARBA" id="ARBA00022989"/>
    </source>
</evidence>
<evidence type="ECO:0000256" key="2">
    <source>
        <dbReference type="ARBA" id="ARBA00021549"/>
    </source>
</evidence>
<name>A0A2M8VR98_9BURK</name>
<dbReference type="InterPro" id="IPR045584">
    <property type="entry name" value="Pilin-like"/>
</dbReference>
<gene>
    <name evidence="12" type="ORF">B0G85_0958</name>
</gene>
<reference evidence="12 13" key="1">
    <citation type="submission" date="2017-11" db="EMBL/GenBank/DDBJ databases">
        <title>Genomic Encyclopedia of Type Strains, Phase III (KMG-III): the genomes of soil and plant-associated and newly described type strains.</title>
        <authorList>
            <person name="Whitman W."/>
        </authorList>
    </citation>
    <scope>NUCLEOTIDE SEQUENCE [LARGE SCALE GENOMIC DNA]</scope>
    <source>
        <strain evidence="12 13">UB-Domo-W1</strain>
    </source>
</reference>
<feature type="domain" description="General secretion pathway GspH" evidence="11">
    <location>
        <begin position="31"/>
        <end position="154"/>
    </location>
</feature>
<evidence type="ECO:0000256" key="5">
    <source>
        <dbReference type="ARBA" id="ARBA00022519"/>
    </source>
</evidence>
<dbReference type="GO" id="GO:0015628">
    <property type="term" value="P:protein secretion by the type II secretion system"/>
    <property type="evidence" value="ECO:0007669"/>
    <property type="project" value="InterPro"/>
</dbReference>